<keyword evidence="2" id="KW-1185">Reference proteome</keyword>
<dbReference type="Proteomes" id="UP000234323">
    <property type="component" value="Unassembled WGS sequence"/>
</dbReference>
<comment type="caution">
    <text evidence="1">The sequence shown here is derived from an EMBL/GenBank/DDBJ whole genome shotgun (WGS) entry which is preliminary data.</text>
</comment>
<dbReference type="EMBL" id="LLXI01008342">
    <property type="protein sequence ID" value="PKY62897.1"/>
    <property type="molecule type" value="Genomic_DNA"/>
</dbReference>
<reference evidence="1 2" key="1">
    <citation type="submission" date="2015-10" db="EMBL/GenBank/DDBJ databases">
        <title>Genome analyses suggest a sexual origin of heterokaryosis in a supposedly ancient asexual fungus.</title>
        <authorList>
            <person name="Ropars J."/>
            <person name="Sedzielewska K."/>
            <person name="Noel J."/>
            <person name="Charron P."/>
            <person name="Farinelli L."/>
            <person name="Marton T."/>
            <person name="Kruger M."/>
            <person name="Pelin A."/>
            <person name="Brachmann A."/>
            <person name="Corradi N."/>
        </authorList>
    </citation>
    <scope>NUCLEOTIDE SEQUENCE [LARGE SCALE GENOMIC DNA]</scope>
    <source>
        <strain evidence="1 2">A4</strain>
    </source>
</reference>
<evidence type="ECO:0000313" key="2">
    <source>
        <dbReference type="Proteomes" id="UP000234323"/>
    </source>
</evidence>
<evidence type="ECO:0000313" key="1">
    <source>
        <dbReference type="EMBL" id="PKY62897.1"/>
    </source>
</evidence>
<protein>
    <submittedName>
        <fullName evidence="1">Uncharacterized protein</fullName>
    </submittedName>
</protein>
<accession>A0A2I1HVM1</accession>
<name>A0A2I1HVM1_9GLOM</name>
<proteinExistence type="predicted"/>
<gene>
    <name evidence="1" type="ORF">RhiirA4_490281</name>
</gene>
<dbReference type="AlphaFoldDB" id="A0A2I1HVM1"/>
<sequence>MKIIQNLALCKSEQIRRYESYYPSLQTLQFPKDTVDKYFNRLCQLLQEKLYALRNRLESDAENNKKTKTFIRFLFSPHVIYLGFYFNCGQLYNNTTKTEELCQLPATFIMSKNRWQCGKHFKVVHLFHQCLHHPQDPRFYAAQIHNTVNRHKQLPKLQKEVHSK</sequence>
<organism evidence="1 2">
    <name type="scientific">Rhizophagus irregularis</name>
    <dbReference type="NCBI Taxonomy" id="588596"/>
    <lineage>
        <taxon>Eukaryota</taxon>
        <taxon>Fungi</taxon>
        <taxon>Fungi incertae sedis</taxon>
        <taxon>Mucoromycota</taxon>
        <taxon>Glomeromycotina</taxon>
        <taxon>Glomeromycetes</taxon>
        <taxon>Glomerales</taxon>
        <taxon>Glomeraceae</taxon>
        <taxon>Rhizophagus</taxon>
    </lineage>
</organism>